<dbReference type="InterPro" id="IPR050278">
    <property type="entry name" value="Serine_Prot_S9B/DPPIV"/>
</dbReference>
<accession>A0ABQ5QBH6</accession>
<dbReference type="Gene3D" id="2.140.10.30">
    <property type="entry name" value="Dipeptidylpeptidase IV, N-terminal domain"/>
    <property type="match status" value="1"/>
</dbReference>
<reference evidence="5 6" key="1">
    <citation type="journal article" date="2023" name="Antonie Van Leeuwenhoek">
        <title>Mesoterricola silvestris gen. nov., sp. nov., Mesoterricola sediminis sp. nov., Geothrix oryzae sp. nov., Geothrix edaphica sp. nov., Geothrix rubra sp. nov., and Geothrix limicola sp. nov., six novel members of Acidobacteriota isolated from soils.</title>
        <authorList>
            <person name="Itoh H."/>
            <person name="Sugisawa Y."/>
            <person name="Mise K."/>
            <person name="Xu Z."/>
            <person name="Kuniyasu M."/>
            <person name="Ushijima N."/>
            <person name="Kawano K."/>
            <person name="Kobayashi E."/>
            <person name="Shiratori Y."/>
            <person name="Masuda Y."/>
            <person name="Senoo K."/>
        </authorList>
    </citation>
    <scope>NUCLEOTIDE SEQUENCE [LARGE SCALE GENOMIC DNA]</scope>
    <source>
        <strain evidence="5 6">Red804</strain>
    </source>
</reference>
<dbReference type="SUPFAM" id="SSF82171">
    <property type="entry name" value="DPP6 N-terminal domain-like"/>
    <property type="match status" value="1"/>
</dbReference>
<feature type="domain" description="Peptidase S9 prolyl oligopeptidase catalytic" evidence="3">
    <location>
        <begin position="549"/>
        <end position="736"/>
    </location>
</feature>
<dbReference type="Pfam" id="PF00930">
    <property type="entry name" value="DPPIV_N"/>
    <property type="match status" value="1"/>
</dbReference>
<feature type="compositionally biased region" description="Polar residues" evidence="1">
    <location>
        <begin position="158"/>
        <end position="170"/>
    </location>
</feature>
<dbReference type="InterPro" id="IPR001375">
    <property type="entry name" value="Peptidase_S9_cat"/>
</dbReference>
<evidence type="ECO:0000256" key="2">
    <source>
        <dbReference type="SAM" id="SignalP"/>
    </source>
</evidence>
<evidence type="ECO:0000313" key="5">
    <source>
        <dbReference type="EMBL" id="GLH71743.1"/>
    </source>
</evidence>
<feature type="signal peptide" evidence="2">
    <location>
        <begin position="1"/>
        <end position="23"/>
    </location>
</feature>
<dbReference type="SUPFAM" id="SSF53474">
    <property type="entry name" value="alpha/beta-Hydrolases"/>
    <property type="match status" value="1"/>
</dbReference>
<protein>
    <submittedName>
        <fullName evidence="5">Peptidase</fullName>
    </submittedName>
</protein>
<keyword evidence="2" id="KW-0732">Signal</keyword>
<gene>
    <name evidence="5" type="ORF">GETHLI_02450</name>
</gene>
<feature type="chain" id="PRO_5046102293" evidence="2">
    <location>
        <begin position="24"/>
        <end position="744"/>
    </location>
</feature>
<organism evidence="5 6">
    <name type="scientific">Geothrix limicola</name>
    <dbReference type="NCBI Taxonomy" id="2927978"/>
    <lineage>
        <taxon>Bacteria</taxon>
        <taxon>Pseudomonadati</taxon>
        <taxon>Acidobacteriota</taxon>
        <taxon>Holophagae</taxon>
        <taxon>Holophagales</taxon>
        <taxon>Holophagaceae</taxon>
        <taxon>Geothrix</taxon>
    </lineage>
</organism>
<sequence>MATKATILALLLGSVLSAQGTQADYQRAAKMKELVSAENKRLALDPTWMEDGASFWYRHGLPGGSQEWLRVQARTGREAPAFDHARLAAGLAKALGRPVDAAKLPIENLSFPGDGGHLLFRTEEGWWRFTLKTGLLEAGSPPKVGPKPPQVDDDEPSQRTTDPVLSPNGRWSAQLQDSNVVIRSGSKEVYRTTDGTTSDAYTGAFLWSPDGQKLVAQRASQVPIHKVTLVESSPKDQLEPKVHVVDYAKPGDPLPVIRPVLINPAARSQSTADPALAPTPYNGYGEDLRVIWAKDSSRYLYVYNQRGHQVLRVIAVDAASGASRVVVDEHSPTFIDYSGKQFLEVLGDTDELIWMSERDGWNHLYLVDSRTGAVKNQITRGNWVVRSVVNVDPKKREILFMAGGILPGQDPYYLHLAKVGFDGTGLKVLTAGNGTHTVTLNKDRSAFVDVWSRVDQPPVAELRRVADGGLIAELERFEVKDLLESGWRAPERFVAKGRDGLTDIHGVIYRPSTYNPAKKYPVIEFIYAGPQDSFVPKSFTRLPLHWDMVELGFILVSIDGMGTSNRSKAFHDVCWKNLGDAGFPDRILWMKAAAAKDPAMDITRVGIFGGSAGGQDSLRGLLAFGDFYKAGVSDCGCHDNRMDKVWWNEQWMGWPIGPHYAEQSNVTNAAKLKGDLLLLVGELDSNVDPSSTMQVVNALVKADKDFEMLVVPGSNHGTMRIPHVERRVKDFFVRQLLGVKPRAN</sequence>
<name>A0ABQ5QBH6_9BACT</name>
<dbReference type="PANTHER" id="PTHR11731">
    <property type="entry name" value="PROTEASE FAMILY S9B,C DIPEPTIDYL-PEPTIDASE IV-RELATED"/>
    <property type="match status" value="1"/>
</dbReference>
<keyword evidence="6" id="KW-1185">Reference proteome</keyword>
<dbReference type="RefSeq" id="WP_285569233.1">
    <property type="nucleotide sequence ID" value="NZ_BSDE01000001.1"/>
</dbReference>
<dbReference type="InterPro" id="IPR029058">
    <property type="entry name" value="AB_hydrolase_fold"/>
</dbReference>
<evidence type="ECO:0000256" key="1">
    <source>
        <dbReference type="SAM" id="MobiDB-lite"/>
    </source>
</evidence>
<dbReference type="Proteomes" id="UP001165069">
    <property type="component" value="Unassembled WGS sequence"/>
</dbReference>
<proteinExistence type="predicted"/>
<dbReference type="PANTHER" id="PTHR11731:SF118">
    <property type="entry name" value="BLR1971 PROTEIN"/>
    <property type="match status" value="1"/>
</dbReference>
<evidence type="ECO:0000259" key="3">
    <source>
        <dbReference type="Pfam" id="PF00326"/>
    </source>
</evidence>
<feature type="domain" description="Dipeptidylpeptidase IV N-terminal" evidence="4">
    <location>
        <begin position="154"/>
        <end position="458"/>
    </location>
</feature>
<comment type="caution">
    <text evidence="5">The sequence shown here is derived from an EMBL/GenBank/DDBJ whole genome shotgun (WGS) entry which is preliminary data.</text>
</comment>
<dbReference type="EMBL" id="BSDE01000001">
    <property type="protein sequence ID" value="GLH71743.1"/>
    <property type="molecule type" value="Genomic_DNA"/>
</dbReference>
<evidence type="ECO:0000259" key="4">
    <source>
        <dbReference type="Pfam" id="PF00930"/>
    </source>
</evidence>
<dbReference type="Gene3D" id="3.40.50.1820">
    <property type="entry name" value="alpha/beta hydrolase"/>
    <property type="match status" value="1"/>
</dbReference>
<evidence type="ECO:0000313" key="6">
    <source>
        <dbReference type="Proteomes" id="UP001165069"/>
    </source>
</evidence>
<feature type="region of interest" description="Disordered" evidence="1">
    <location>
        <begin position="137"/>
        <end position="170"/>
    </location>
</feature>
<dbReference type="InterPro" id="IPR002469">
    <property type="entry name" value="Peptidase_S9B_N"/>
</dbReference>
<dbReference type="Pfam" id="PF00326">
    <property type="entry name" value="Peptidase_S9"/>
    <property type="match status" value="1"/>
</dbReference>